<keyword evidence="3" id="KW-1185">Reference proteome</keyword>
<comment type="caution">
    <text evidence="2">The sequence shown here is derived from an EMBL/GenBank/DDBJ whole genome shotgun (WGS) entry which is preliminary data.</text>
</comment>
<evidence type="ECO:0000313" key="2">
    <source>
        <dbReference type="EMBL" id="KFH44185.1"/>
    </source>
</evidence>
<dbReference type="OrthoDB" id="5388207at2759"/>
<accession>A0A086T4A3</accession>
<feature type="compositionally biased region" description="Basic and acidic residues" evidence="1">
    <location>
        <begin position="94"/>
        <end position="113"/>
    </location>
</feature>
<sequence length="218" mass="22465">MDTLSNVATAATKAVWGGPEANKEPVSGAQGDVTKGEPYDAGNLDDEEQNKIEKRLSGDDVAEESKNAPTISGSDPTKAQSDTRDPAVPSTDPIKVEEPGRDPNQHVGFDHGGEAAQMAGGALNPRPMGSATGTGQQHVKSTGVAADGGDFDATKPGAGKEAERILEEKGVGQNHQIPSAQQPATPNGNKTSSASSPGSHPKAKPSLSQRIKAKLHRH</sequence>
<dbReference type="STRING" id="857340.A0A086T4A3"/>
<evidence type="ECO:0000313" key="3">
    <source>
        <dbReference type="Proteomes" id="UP000029964"/>
    </source>
</evidence>
<organism evidence="2 3">
    <name type="scientific">Hapsidospora chrysogenum (strain ATCC 11550 / CBS 779.69 / DSM 880 / IAM 14645 / JCM 23072 / IMI 49137)</name>
    <name type="common">Acremonium chrysogenum</name>
    <dbReference type="NCBI Taxonomy" id="857340"/>
    <lineage>
        <taxon>Eukaryota</taxon>
        <taxon>Fungi</taxon>
        <taxon>Dikarya</taxon>
        <taxon>Ascomycota</taxon>
        <taxon>Pezizomycotina</taxon>
        <taxon>Sordariomycetes</taxon>
        <taxon>Hypocreomycetidae</taxon>
        <taxon>Hypocreales</taxon>
        <taxon>Bionectriaceae</taxon>
        <taxon>Hapsidospora</taxon>
    </lineage>
</organism>
<feature type="compositionally biased region" description="Basic and acidic residues" evidence="1">
    <location>
        <begin position="49"/>
        <end position="66"/>
    </location>
</feature>
<name>A0A086T4A3_HAPC1</name>
<dbReference type="HOGENOM" id="CLU_056606_0_0_1"/>
<feature type="compositionally biased region" description="Basic and acidic residues" evidence="1">
    <location>
        <begin position="158"/>
        <end position="170"/>
    </location>
</feature>
<gene>
    <name evidence="2" type="ORF">ACRE_050410</name>
</gene>
<evidence type="ECO:0000256" key="1">
    <source>
        <dbReference type="SAM" id="MobiDB-lite"/>
    </source>
</evidence>
<feature type="compositionally biased region" description="Polar residues" evidence="1">
    <location>
        <begin position="131"/>
        <end position="140"/>
    </location>
</feature>
<feature type="compositionally biased region" description="Polar residues" evidence="1">
    <location>
        <begin position="173"/>
        <end position="198"/>
    </location>
</feature>
<proteinExistence type="predicted"/>
<protein>
    <submittedName>
        <fullName evidence="2">Uncharacterized protein</fullName>
    </submittedName>
</protein>
<dbReference type="Proteomes" id="UP000029964">
    <property type="component" value="Unassembled WGS sequence"/>
</dbReference>
<dbReference type="AlphaFoldDB" id="A0A086T4A3"/>
<feature type="compositionally biased region" description="Polar residues" evidence="1">
    <location>
        <begin position="67"/>
        <end position="80"/>
    </location>
</feature>
<dbReference type="EMBL" id="JPKY01000053">
    <property type="protein sequence ID" value="KFH44185.1"/>
    <property type="molecule type" value="Genomic_DNA"/>
</dbReference>
<reference evidence="3" key="1">
    <citation type="journal article" date="2014" name="Genome Announc.">
        <title>Genome sequence and annotation of Acremonium chrysogenum, producer of the beta-lactam antibiotic cephalosporin C.</title>
        <authorList>
            <person name="Terfehr D."/>
            <person name="Dahlmann T.A."/>
            <person name="Specht T."/>
            <person name="Zadra I."/>
            <person name="Kuernsteiner H."/>
            <person name="Kueck U."/>
        </authorList>
    </citation>
    <scope>NUCLEOTIDE SEQUENCE [LARGE SCALE GENOMIC DNA]</scope>
    <source>
        <strain evidence="3">ATCC 11550 / CBS 779.69 / DSM 880 / IAM 14645 / JCM 23072 / IMI 49137</strain>
    </source>
</reference>
<feature type="region of interest" description="Disordered" evidence="1">
    <location>
        <begin position="1"/>
        <end position="218"/>
    </location>
</feature>